<keyword evidence="4 5" id="KW-0472">Membrane</keyword>
<feature type="transmembrane region" description="Helical" evidence="5">
    <location>
        <begin position="355"/>
        <end position="376"/>
    </location>
</feature>
<keyword evidence="3 5" id="KW-1133">Transmembrane helix</keyword>
<feature type="transmembrane region" description="Helical" evidence="5">
    <location>
        <begin position="7"/>
        <end position="27"/>
    </location>
</feature>
<feature type="transmembrane region" description="Helical" evidence="5">
    <location>
        <begin position="414"/>
        <end position="433"/>
    </location>
</feature>
<evidence type="ECO:0000256" key="3">
    <source>
        <dbReference type="ARBA" id="ARBA00022989"/>
    </source>
</evidence>
<reference evidence="6 7" key="1">
    <citation type="submission" date="2022-09" db="EMBL/GenBank/DDBJ databases">
        <title>Genome sequencing of Flavivirga sp. MEBiC05379.</title>
        <authorList>
            <person name="Oh H.-M."/>
            <person name="Kwon K.K."/>
            <person name="Park M.J."/>
            <person name="Yang S.-H."/>
        </authorList>
    </citation>
    <scope>NUCLEOTIDE SEQUENCE [LARGE SCALE GENOMIC DNA]</scope>
    <source>
        <strain evidence="6 7">MEBiC05379</strain>
    </source>
</reference>
<dbReference type="EMBL" id="JAODOP010000004">
    <property type="protein sequence ID" value="MEF3835148.1"/>
    <property type="molecule type" value="Genomic_DNA"/>
</dbReference>
<comment type="caution">
    <text evidence="6">The sequence shown here is derived from an EMBL/GenBank/DDBJ whole genome shotgun (WGS) entry which is preliminary data.</text>
</comment>
<proteinExistence type="predicted"/>
<protein>
    <submittedName>
        <fullName evidence="6">Amino acid permease</fullName>
    </submittedName>
</protein>
<feature type="transmembrane region" description="Helical" evidence="5">
    <location>
        <begin position="231"/>
        <end position="254"/>
    </location>
</feature>
<dbReference type="Proteomes" id="UP001337305">
    <property type="component" value="Unassembled WGS sequence"/>
</dbReference>
<feature type="transmembrane region" description="Helical" evidence="5">
    <location>
        <begin position="329"/>
        <end position="349"/>
    </location>
</feature>
<dbReference type="PIRSF" id="PIRSF006060">
    <property type="entry name" value="AA_transporter"/>
    <property type="match status" value="1"/>
</dbReference>
<dbReference type="PROSITE" id="PS51257">
    <property type="entry name" value="PROKAR_LIPOPROTEIN"/>
    <property type="match status" value="1"/>
</dbReference>
<evidence type="ECO:0000256" key="2">
    <source>
        <dbReference type="ARBA" id="ARBA00022692"/>
    </source>
</evidence>
<evidence type="ECO:0000256" key="1">
    <source>
        <dbReference type="ARBA" id="ARBA00004141"/>
    </source>
</evidence>
<feature type="transmembrane region" description="Helical" evidence="5">
    <location>
        <begin position="388"/>
        <end position="408"/>
    </location>
</feature>
<dbReference type="PANTHER" id="PTHR11785:SF512">
    <property type="entry name" value="SOBREMESA, ISOFORM B"/>
    <property type="match status" value="1"/>
</dbReference>
<feature type="transmembrane region" description="Helical" evidence="5">
    <location>
        <begin position="116"/>
        <end position="142"/>
    </location>
</feature>
<dbReference type="RefSeq" id="WP_303307441.1">
    <property type="nucleotide sequence ID" value="NZ_JAODOP010000004.1"/>
</dbReference>
<feature type="transmembrane region" description="Helical" evidence="5">
    <location>
        <begin position="274"/>
        <end position="296"/>
    </location>
</feature>
<evidence type="ECO:0000256" key="5">
    <source>
        <dbReference type="SAM" id="Phobius"/>
    </source>
</evidence>
<keyword evidence="2 5" id="KW-0812">Transmembrane</keyword>
<name>A0ABU7XWS3_9FLAO</name>
<evidence type="ECO:0000313" key="6">
    <source>
        <dbReference type="EMBL" id="MEF3835148.1"/>
    </source>
</evidence>
<comment type="subcellular location">
    <subcellularLocation>
        <location evidence="1">Membrane</location>
        <topology evidence="1">Multi-pass membrane protein</topology>
    </subcellularLocation>
</comment>
<sequence length="439" mass="47516">MTKLSKSLSLYGLTMIVIGACIGSGIFLTPSQIAGHLTLPSLIILVWIVGGVLSLTGALTYGELGGMFPKAGGVYVYLKEAYGTMAGFLFGWAYFTVINTGTIAALAIAFTNYFDFLFPMSASGELIVTIAAIIMVSVINIFRVKLVEMFTNIFTGLKLLGIIAIISIGFIWGTYSIMDGSTAEVQKSVLETNTWSSFGLALIGVLWSFSGWHHVSYLSGEAKNAKRNIPLAMIIGTLIVSVVYLLTNLSFMALLPISEIANSDSVAADAISSIMASGGVIIAVLIVISTFGTALINTMAAPRIYYVMAEDGVFFKGLAKIHAKYKTPANAIIAQALWSIIIVIIWGTFEAVITYVVFIDWIFFVLVACIVILFRFTRKDAIRPYKTIGYPIIPIIFIATATIFVGNTLINNPLYAGVGLLFLGLGLPVYYYFKKQKLN</sequence>
<dbReference type="Pfam" id="PF13520">
    <property type="entry name" value="AA_permease_2"/>
    <property type="match status" value="1"/>
</dbReference>
<feature type="transmembrane region" description="Helical" evidence="5">
    <location>
        <begin position="195"/>
        <end position="219"/>
    </location>
</feature>
<dbReference type="InterPro" id="IPR002293">
    <property type="entry name" value="AA/rel_permease1"/>
</dbReference>
<keyword evidence="7" id="KW-1185">Reference proteome</keyword>
<organism evidence="6 7">
    <name type="scientific">Flavivirga spongiicola</name>
    <dbReference type="NCBI Taxonomy" id="421621"/>
    <lineage>
        <taxon>Bacteria</taxon>
        <taxon>Pseudomonadati</taxon>
        <taxon>Bacteroidota</taxon>
        <taxon>Flavobacteriia</taxon>
        <taxon>Flavobacteriales</taxon>
        <taxon>Flavobacteriaceae</taxon>
        <taxon>Flavivirga</taxon>
    </lineage>
</organism>
<gene>
    <name evidence="6" type="ORF">N1F79_18640</name>
</gene>
<feature type="transmembrane region" description="Helical" evidence="5">
    <location>
        <begin position="82"/>
        <end position="110"/>
    </location>
</feature>
<dbReference type="Gene3D" id="1.20.1740.10">
    <property type="entry name" value="Amino acid/polyamine transporter I"/>
    <property type="match status" value="1"/>
</dbReference>
<dbReference type="InterPro" id="IPR050598">
    <property type="entry name" value="AminoAcid_Transporter"/>
</dbReference>
<evidence type="ECO:0000256" key="4">
    <source>
        <dbReference type="ARBA" id="ARBA00023136"/>
    </source>
</evidence>
<feature type="transmembrane region" description="Helical" evidence="5">
    <location>
        <begin position="154"/>
        <end position="175"/>
    </location>
</feature>
<feature type="transmembrane region" description="Helical" evidence="5">
    <location>
        <begin position="39"/>
        <end position="61"/>
    </location>
</feature>
<evidence type="ECO:0000313" key="7">
    <source>
        <dbReference type="Proteomes" id="UP001337305"/>
    </source>
</evidence>
<accession>A0ABU7XWS3</accession>
<dbReference type="PANTHER" id="PTHR11785">
    <property type="entry name" value="AMINO ACID TRANSPORTER"/>
    <property type="match status" value="1"/>
</dbReference>